<dbReference type="Proteomes" id="UP000297814">
    <property type="component" value="Unassembled WGS sequence"/>
</dbReference>
<accession>A0A4Z1GLN8</accession>
<feature type="compositionally biased region" description="Polar residues" evidence="1">
    <location>
        <begin position="194"/>
        <end position="240"/>
    </location>
</feature>
<keyword evidence="3" id="KW-1185">Reference proteome</keyword>
<name>A0A4Z1GLN8_9HELO</name>
<comment type="caution">
    <text evidence="2">The sequence shown here is derived from an EMBL/GenBank/DDBJ whole genome shotgun (WGS) entry which is preliminary data.</text>
</comment>
<proteinExistence type="predicted"/>
<sequence length="261" mass="28317">MAKGPIVIHSKGRGACHLVHYPPQDTLIAIDDTQRQEYNKALICKGVSDGGDEELVRSDNYKRLFPWYETSNTTQSLTSHLFRTRRMLNDLLGLNNTLMGVYDTQVAASQVAPPSTQKATASASSQSELIHRYSARNDSTIRLQSRGNSSPGRVEPPLAYDNLSTPGTTTSQSGQLRSAADSCSPQAHHKAGTGSYSNLLPLQNEGSYEYATDNNSDSPTESSADITDNNQLSPTPSTPHIISKAETPSPIRLKPSKSSRI</sequence>
<organism evidence="2 3">
    <name type="scientific">Botrytis hyacinthi</name>
    <dbReference type="NCBI Taxonomy" id="278943"/>
    <lineage>
        <taxon>Eukaryota</taxon>
        <taxon>Fungi</taxon>
        <taxon>Dikarya</taxon>
        <taxon>Ascomycota</taxon>
        <taxon>Pezizomycotina</taxon>
        <taxon>Leotiomycetes</taxon>
        <taxon>Helotiales</taxon>
        <taxon>Sclerotiniaceae</taxon>
        <taxon>Botrytis</taxon>
    </lineage>
</organism>
<evidence type="ECO:0000313" key="3">
    <source>
        <dbReference type="Proteomes" id="UP000297814"/>
    </source>
</evidence>
<feature type="compositionally biased region" description="Polar residues" evidence="1">
    <location>
        <begin position="136"/>
        <end position="151"/>
    </location>
</feature>
<dbReference type="AlphaFoldDB" id="A0A4Z1GLN8"/>
<feature type="compositionally biased region" description="Low complexity" evidence="1">
    <location>
        <begin position="164"/>
        <end position="175"/>
    </location>
</feature>
<reference evidence="2 3" key="1">
    <citation type="submission" date="2017-12" db="EMBL/GenBank/DDBJ databases">
        <title>Comparative genomics of Botrytis spp.</title>
        <authorList>
            <person name="Valero-Jimenez C.A."/>
            <person name="Tapia P."/>
            <person name="Veloso J."/>
            <person name="Silva-Moreno E."/>
            <person name="Staats M."/>
            <person name="Valdes J.H."/>
            <person name="Van Kan J.A.L."/>
        </authorList>
    </citation>
    <scope>NUCLEOTIDE SEQUENCE [LARGE SCALE GENOMIC DNA]</scope>
    <source>
        <strain evidence="2 3">Bh0001</strain>
    </source>
</reference>
<gene>
    <name evidence="2" type="ORF">BHYA_0127g00050</name>
</gene>
<dbReference type="EMBL" id="PQXK01000127">
    <property type="protein sequence ID" value="TGO36350.1"/>
    <property type="molecule type" value="Genomic_DNA"/>
</dbReference>
<evidence type="ECO:0000256" key="1">
    <source>
        <dbReference type="SAM" id="MobiDB-lite"/>
    </source>
</evidence>
<protein>
    <submittedName>
        <fullName evidence="2">Uncharacterized protein</fullName>
    </submittedName>
</protein>
<evidence type="ECO:0000313" key="2">
    <source>
        <dbReference type="EMBL" id="TGO36350.1"/>
    </source>
</evidence>
<feature type="region of interest" description="Disordered" evidence="1">
    <location>
        <begin position="133"/>
        <end position="261"/>
    </location>
</feature>